<comment type="caution">
    <text evidence="1">The sequence shown here is derived from an EMBL/GenBank/DDBJ whole genome shotgun (WGS) entry which is preliminary data.</text>
</comment>
<name>A0A2I1FZ65_9GLOM</name>
<keyword evidence="2" id="KW-1185">Reference proteome</keyword>
<reference evidence="1 2" key="1">
    <citation type="submission" date="2015-10" db="EMBL/GenBank/DDBJ databases">
        <title>Genome analyses suggest a sexual origin of heterokaryosis in a supposedly ancient asexual fungus.</title>
        <authorList>
            <person name="Ropars J."/>
            <person name="Sedzielewska K."/>
            <person name="Noel J."/>
            <person name="Charron P."/>
            <person name="Farinelli L."/>
            <person name="Marton T."/>
            <person name="Kruger M."/>
            <person name="Pelin A."/>
            <person name="Brachmann A."/>
            <person name="Corradi N."/>
        </authorList>
    </citation>
    <scope>NUCLEOTIDE SEQUENCE [LARGE SCALE GENOMIC DNA]</scope>
    <source>
        <strain evidence="1 2">A4</strain>
    </source>
</reference>
<organism evidence="1 2">
    <name type="scientific">Rhizophagus irregularis</name>
    <dbReference type="NCBI Taxonomy" id="588596"/>
    <lineage>
        <taxon>Eukaryota</taxon>
        <taxon>Fungi</taxon>
        <taxon>Fungi incertae sedis</taxon>
        <taxon>Mucoromycota</taxon>
        <taxon>Glomeromycotina</taxon>
        <taxon>Glomeromycetes</taxon>
        <taxon>Glomerales</taxon>
        <taxon>Glomeraceae</taxon>
        <taxon>Rhizophagus</taxon>
    </lineage>
</organism>
<evidence type="ECO:0000313" key="2">
    <source>
        <dbReference type="Proteomes" id="UP000234323"/>
    </source>
</evidence>
<accession>A0A2I1FZ65</accession>
<protein>
    <submittedName>
        <fullName evidence="1">Uncharacterized protein</fullName>
    </submittedName>
</protein>
<proteinExistence type="predicted"/>
<sequence length="106" mass="12621">MKKIRGKETDTKDKEFKIKNTSKINLEKKKIGEEDEENQRKKTENTKPTVYPEILISEKISWISLDTWGISIFYLLSQNVGKSIKRSFIFFYLDDLILRVFGRMRI</sequence>
<dbReference type="Proteomes" id="UP000234323">
    <property type="component" value="Unassembled WGS sequence"/>
</dbReference>
<feature type="non-terminal residue" evidence="1">
    <location>
        <position position="106"/>
    </location>
</feature>
<evidence type="ECO:0000313" key="1">
    <source>
        <dbReference type="EMBL" id="PKY39672.1"/>
    </source>
</evidence>
<gene>
    <name evidence="1" type="ORF">RhiirA4_440206</name>
</gene>
<dbReference type="AlphaFoldDB" id="A0A2I1FZ65"/>
<dbReference type="EMBL" id="LLXI01000071">
    <property type="protein sequence ID" value="PKY39672.1"/>
    <property type="molecule type" value="Genomic_DNA"/>
</dbReference>